<dbReference type="EMBL" id="UINC01024124">
    <property type="protein sequence ID" value="SVA97159.1"/>
    <property type="molecule type" value="Genomic_DNA"/>
</dbReference>
<name>A0A382A711_9ZZZZ</name>
<dbReference type="InterPro" id="IPR013785">
    <property type="entry name" value="Aldolase_TIM"/>
</dbReference>
<dbReference type="InterPro" id="IPR051690">
    <property type="entry name" value="PseI-like"/>
</dbReference>
<gene>
    <name evidence="2" type="ORF">METZ01_LOCUS150013</name>
</gene>
<evidence type="ECO:0000259" key="1">
    <source>
        <dbReference type="Pfam" id="PF03102"/>
    </source>
</evidence>
<reference evidence="2" key="1">
    <citation type="submission" date="2018-05" db="EMBL/GenBank/DDBJ databases">
        <authorList>
            <person name="Lanie J.A."/>
            <person name="Ng W.-L."/>
            <person name="Kazmierczak K.M."/>
            <person name="Andrzejewski T.M."/>
            <person name="Davidsen T.M."/>
            <person name="Wayne K.J."/>
            <person name="Tettelin H."/>
            <person name="Glass J.I."/>
            <person name="Rusch D."/>
            <person name="Podicherti R."/>
            <person name="Tsui H.-C.T."/>
            <person name="Winkler M.E."/>
        </authorList>
    </citation>
    <scope>NUCLEOTIDE SEQUENCE</scope>
</reference>
<dbReference type="Gene3D" id="3.20.20.70">
    <property type="entry name" value="Aldolase class I"/>
    <property type="match status" value="1"/>
</dbReference>
<dbReference type="Pfam" id="PF03102">
    <property type="entry name" value="NeuB"/>
    <property type="match status" value="1"/>
</dbReference>
<dbReference type="SUPFAM" id="SSF51569">
    <property type="entry name" value="Aldolase"/>
    <property type="match status" value="1"/>
</dbReference>
<dbReference type="PANTHER" id="PTHR42966">
    <property type="entry name" value="N-ACETYLNEURAMINATE SYNTHASE"/>
    <property type="match status" value="1"/>
</dbReference>
<organism evidence="2">
    <name type="scientific">marine metagenome</name>
    <dbReference type="NCBI Taxonomy" id="408172"/>
    <lineage>
        <taxon>unclassified sequences</taxon>
        <taxon>metagenomes</taxon>
        <taxon>ecological metagenomes</taxon>
    </lineage>
</organism>
<feature type="domain" description="PseI/NeuA/B-like" evidence="1">
    <location>
        <begin position="23"/>
        <end position="259"/>
    </location>
</feature>
<dbReference type="PANTHER" id="PTHR42966:SF3">
    <property type="entry name" value="BLR5971 PROTEIN"/>
    <property type="match status" value="1"/>
</dbReference>
<dbReference type="InterPro" id="IPR013132">
    <property type="entry name" value="PseI/NeuA/B-like_N"/>
</dbReference>
<evidence type="ECO:0000313" key="2">
    <source>
        <dbReference type="EMBL" id="SVA97159.1"/>
    </source>
</evidence>
<sequence length="280" mass="31294">MSLYLIAEIGINHNGSLDIAKQLIDAAADAGFDAVKFQKRTVEKVYTKELLDSPRESPWGTTQRDQKMGLEFVREQYQEIDRHCQVRGISWSASAWDVDAQLFIRDFSVSFNKVASAMLGHRPLLREIAFEGKKTFISTGMATLDEIDEVVNLFRAADCPFELVHCNSTYPMREEDANLRCIPMLKARYGCDVGYSGHESSLIKVCVTAVTLGATSLERHITLDRAMYGSDQAASIEAHVLKGFVETMRIIPSIMGDGKRTISPAELAVREKLRADVPDR</sequence>
<protein>
    <recommendedName>
        <fullName evidence="1">PseI/NeuA/B-like domain-containing protein</fullName>
    </recommendedName>
</protein>
<dbReference type="GO" id="GO:0047444">
    <property type="term" value="F:N-acylneuraminate-9-phosphate synthase activity"/>
    <property type="evidence" value="ECO:0007669"/>
    <property type="project" value="TreeGrafter"/>
</dbReference>
<proteinExistence type="predicted"/>
<accession>A0A382A711</accession>
<dbReference type="GO" id="GO:0016051">
    <property type="term" value="P:carbohydrate biosynthetic process"/>
    <property type="evidence" value="ECO:0007669"/>
    <property type="project" value="InterPro"/>
</dbReference>
<dbReference type="AlphaFoldDB" id="A0A382A711"/>